<evidence type="ECO:0000313" key="2">
    <source>
        <dbReference type="Proteomes" id="UP000095607"/>
    </source>
</evidence>
<dbReference type="EMBL" id="CP017420">
    <property type="protein sequence ID" value="AOV01708.1"/>
    <property type="molecule type" value="Genomic_DNA"/>
</dbReference>
<sequence length="238" mass="25783">MSKTETQSEALRLADACADDWHAVRSHLVVAELRRLDAENKALRGLAATCYAGLGAECNLPENWLDALNAAANGEAFDTEGLLPFTATEARDEVIRQLEAQLKAPRERLEAQADPLVDDEGCLSDELRELITGMTVSVDVSTGEHDAGNRLFGEVTEVMEYDGGSDKHKVVLLVQEPTPNFTAAPAEDVAKGVRRYHFVQRSKFGPWTEVERQTAGSVAFVKESDLSPQAAAKTGDAA</sequence>
<organism evidence="1 2">
    <name type="scientific">Delftia tsuruhatensis</name>
    <dbReference type="NCBI Taxonomy" id="180282"/>
    <lineage>
        <taxon>Bacteria</taxon>
        <taxon>Pseudomonadati</taxon>
        <taxon>Pseudomonadota</taxon>
        <taxon>Betaproteobacteria</taxon>
        <taxon>Burkholderiales</taxon>
        <taxon>Comamonadaceae</taxon>
        <taxon>Delftia</taxon>
    </lineage>
</organism>
<accession>A0ABM6E393</accession>
<reference evidence="1 2" key="1">
    <citation type="submission" date="2016-09" db="EMBL/GenBank/DDBJ databases">
        <title>Complete genome sequence of Deltia acidovorans CM13 isolated from murine proximal colonic tissue.</title>
        <authorList>
            <person name="Saffarian A."/>
        </authorList>
    </citation>
    <scope>NUCLEOTIDE SEQUENCE [LARGE SCALE GENOMIC DNA]</scope>
    <source>
        <strain evidence="1 2">CM13</strain>
    </source>
</reference>
<protein>
    <submittedName>
        <fullName evidence="1">Uncharacterized protein</fullName>
    </submittedName>
</protein>
<proteinExistence type="predicted"/>
<dbReference type="Proteomes" id="UP000095607">
    <property type="component" value="Chromosome"/>
</dbReference>
<dbReference type="RefSeq" id="WP_052734101.1">
    <property type="nucleotide sequence ID" value="NZ_CBCSDN010000074.1"/>
</dbReference>
<gene>
    <name evidence="1" type="ORF">BI380_10250</name>
</gene>
<evidence type="ECO:0000313" key="1">
    <source>
        <dbReference type="EMBL" id="AOV01708.1"/>
    </source>
</evidence>
<keyword evidence="2" id="KW-1185">Reference proteome</keyword>
<name>A0ABM6E393_9BURK</name>